<gene>
    <name evidence="1" type="ORF">SFOMI_3232</name>
</gene>
<dbReference type="EMBL" id="BEWI01000032">
    <property type="protein sequence ID" value="GAY22671.1"/>
    <property type="molecule type" value="Genomic_DNA"/>
</dbReference>
<organism evidence="1 2">
    <name type="scientific">Sphingobium fuliginis (strain ATCC 27551)</name>
    <dbReference type="NCBI Taxonomy" id="336203"/>
    <lineage>
        <taxon>Bacteria</taxon>
        <taxon>Pseudomonadati</taxon>
        <taxon>Pseudomonadota</taxon>
        <taxon>Alphaproteobacteria</taxon>
        <taxon>Sphingomonadales</taxon>
        <taxon>Sphingomonadaceae</taxon>
        <taxon>Sphingobium</taxon>
    </lineage>
</organism>
<comment type="caution">
    <text evidence="1">The sequence shown here is derived from an EMBL/GenBank/DDBJ whole genome shotgun (WGS) entry which is preliminary data.</text>
</comment>
<evidence type="ECO:0000313" key="2">
    <source>
        <dbReference type="Proteomes" id="UP000221538"/>
    </source>
</evidence>
<name>A0A292ZID7_SPHSA</name>
<reference evidence="1 2" key="2">
    <citation type="journal article" date="2013" name="Environ. Sci. Technol.">
        <title>The 4-tert-butylphenol-utilizing bacterium Sphingobium fuliginis OMI can degrade bisphenols via phenolic ring hydroxylation and meta-cleavage pathway.</title>
        <authorList>
            <person name="Ogata Y."/>
            <person name="Goda S."/>
            <person name="Toyama T."/>
            <person name="Sei K."/>
            <person name="Ike M."/>
        </authorList>
    </citation>
    <scope>NUCLEOTIDE SEQUENCE [LARGE SCALE GENOMIC DNA]</scope>
    <source>
        <strain evidence="1 2">OMI</strain>
    </source>
</reference>
<sequence length="48" mass="5223">MPTRRCFTHRTGGRPVRGYGLRQRVNIEWLPPVQAGASFPDATGPSGA</sequence>
<dbReference type="AlphaFoldDB" id="A0A292ZID7"/>
<protein>
    <submittedName>
        <fullName evidence="1">Uncharacterized protein</fullName>
    </submittedName>
</protein>
<dbReference type="Proteomes" id="UP000221538">
    <property type="component" value="Unassembled WGS sequence"/>
</dbReference>
<proteinExistence type="predicted"/>
<accession>A0A292ZID7</accession>
<evidence type="ECO:0000313" key="1">
    <source>
        <dbReference type="EMBL" id="GAY22671.1"/>
    </source>
</evidence>
<reference evidence="1 2" key="1">
    <citation type="journal article" date="2013" name="Biodegradation">
        <title>Occurrence of 4-tert-butylphenol (4-t-BP) biodegradation in an aquatic sample caused by the presence of Spirodela polyrrhiza and isolation of a 4-t-BP-utilizing bacterium.</title>
        <authorList>
            <person name="Ogata Y."/>
            <person name="Toyama T."/>
            <person name="Yu N."/>
            <person name="Wang X."/>
            <person name="Sei K."/>
            <person name="Ike M."/>
        </authorList>
    </citation>
    <scope>NUCLEOTIDE SEQUENCE [LARGE SCALE GENOMIC DNA]</scope>
    <source>
        <strain evidence="1 2">OMI</strain>
    </source>
</reference>